<gene>
    <name evidence="1" type="ordered locus">Ctu_26110</name>
</gene>
<name>C9XV55_CROTZ</name>
<dbReference type="Proteomes" id="UP000002069">
    <property type="component" value="Chromosome"/>
</dbReference>
<keyword evidence="2" id="KW-1185">Reference proteome</keyword>
<reference evidence="1 2" key="1">
    <citation type="journal article" date="2010" name="J. Bacteriol.">
        <title>Complete Genome Sequence of Cronobacter turicensis LMG 23827, a foodborne pathogen causing deaths in neonates.</title>
        <authorList>
            <person name="Stephan R."/>
            <person name="Lehner A."/>
            <person name="Tischler P."/>
            <person name="Rattei T."/>
        </authorList>
    </citation>
    <scope>NUCLEOTIDE SEQUENCE [LARGE SCALE GENOMIC DNA]</scope>
    <source>
        <strain evidence="2">DSM 18703 / CCUG 55852 / LMG 23827 / z3032</strain>
    </source>
</reference>
<accession>C9XV55</accession>
<proteinExistence type="predicted"/>
<organism evidence="1 2">
    <name type="scientific">Cronobacter turicensis (strain DSM 18703 / CCUG 55852 / LMG 23827 / z3032)</name>
    <dbReference type="NCBI Taxonomy" id="693216"/>
    <lineage>
        <taxon>Bacteria</taxon>
        <taxon>Pseudomonadati</taxon>
        <taxon>Pseudomonadota</taxon>
        <taxon>Gammaproteobacteria</taxon>
        <taxon>Enterobacterales</taxon>
        <taxon>Enterobacteriaceae</taxon>
        <taxon>Cronobacter</taxon>
    </lineage>
</organism>
<evidence type="ECO:0000313" key="2">
    <source>
        <dbReference type="Proteomes" id="UP000002069"/>
    </source>
</evidence>
<dbReference type="EMBL" id="FN543093">
    <property type="protein sequence ID" value="CBA31825.1"/>
    <property type="molecule type" value="Genomic_DNA"/>
</dbReference>
<dbReference type="AlphaFoldDB" id="C9XV55"/>
<dbReference type="HOGENOM" id="CLU_3358499_0_0_6"/>
<evidence type="ECO:0000313" key="1">
    <source>
        <dbReference type="EMBL" id="CBA31825.1"/>
    </source>
</evidence>
<dbReference type="KEGG" id="ctu:CTU_26110"/>
<protein>
    <submittedName>
        <fullName evidence="1">Uncharacterized protein</fullName>
    </submittedName>
</protein>
<sequence length="36" mass="4095">MIKPHSRTPLASANGGRRHLVNHCYQDARLTFYVIA</sequence>
<reference evidence="2" key="2">
    <citation type="journal article" date="2011" name="J. Bacteriol.">
        <title>Complete genome sequence of Cronobacter turicensis LMG 23827, a food-borne pathogen causing deaths in neonates.</title>
        <authorList>
            <person name="Stephan R."/>
            <person name="Lehner A."/>
            <person name="Tischler P."/>
            <person name="Rattei T."/>
        </authorList>
    </citation>
    <scope>NUCLEOTIDE SEQUENCE [LARGE SCALE GENOMIC DNA]</scope>
    <source>
        <strain evidence="2">DSM 18703 / CCUG 55852 / LMG 23827 / z3032</strain>
    </source>
</reference>